<keyword evidence="5" id="KW-0547">Nucleotide-binding</keyword>
<dbReference type="Pfam" id="PF04851">
    <property type="entry name" value="ResIII"/>
    <property type="match status" value="1"/>
</dbReference>
<evidence type="ECO:0000259" key="4">
    <source>
        <dbReference type="PROSITE" id="PS51194"/>
    </source>
</evidence>
<evidence type="ECO:0000259" key="3">
    <source>
        <dbReference type="PROSITE" id="PS51192"/>
    </source>
</evidence>
<keyword evidence="6" id="KW-1185">Reference proteome</keyword>
<keyword evidence="5" id="KW-0067">ATP-binding</keyword>
<gene>
    <name evidence="5" type="ORF">H6G95_07775</name>
</gene>
<accession>A0ABR8ERN0</accession>
<dbReference type="Gene3D" id="3.40.50.300">
    <property type="entry name" value="P-loop containing nucleotide triphosphate hydrolases"/>
    <property type="match status" value="2"/>
</dbReference>
<dbReference type="SMART" id="SM00490">
    <property type="entry name" value="HELICc"/>
    <property type="match status" value="1"/>
</dbReference>
<dbReference type="EMBL" id="JACJTE010000006">
    <property type="protein sequence ID" value="MBD2560517.1"/>
    <property type="molecule type" value="Genomic_DNA"/>
</dbReference>
<dbReference type="InterPro" id="IPR014001">
    <property type="entry name" value="Helicase_ATP-bd"/>
</dbReference>
<dbReference type="PANTHER" id="PTHR45766">
    <property type="entry name" value="DNA ANNEALING HELICASE AND ENDONUCLEASE ZRANB3 FAMILY MEMBER"/>
    <property type="match status" value="1"/>
</dbReference>
<dbReference type="SUPFAM" id="SSF56024">
    <property type="entry name" value="Phospholipase D/nuclease"/>
    <property type="match status" value="1"/>
</dbReference>
<sequence length="922" mass="106518">MNEEIENNESGEIGTPRESWFERRKALEYISHYFQTAKKEIRIASGFFTIRGWGLVRRYTKGKRVYILVGLDDPGEERARQALIDEILRDLRTGLDRERRQTVLDLIEKMQQGRLHLVDARATDHHAKLYIVDRKVAIMASSNLTQRGLREQVEAGNIITKHREVVALVNEFDTYFAEAKDITQELLEVLQRWLNFVPPWDVYLKTMLALEDIQPIKSNYNKQPVSYQVDMIAQTLRQIKEFGGSMLVASTGLGKTVVAVHVALHLRNDDLIDNIMVIGPKAVRSSWTREMRDAGLPCEYFVYQALDKSGSEQDGSLELFEEIQKNLHEQRWLIIFDESHYFRNRFKQDLFNMKKNPAERRAFLRLKKFLKKSSNTKVLLLTGSPYARDESNLNNQLYLLPHTAELHTLLDEDYDDNARAWHIEQTEDFVNLSVASQLTTPHVAKYYSQSENQENYILFGTEKRYIPKIVLYSVNFPLLLDKELIDAIKKRYFDLDSRNPMFRECIRRLVKIAWASSPLALRGVLESVVDTPGGKNEYKLGKLKFVSDQQERQSLLNPLIETLTNLDFESDLKLRALYIIIQELKQNSEKAIIFCERRATVVYLAQAFKQMFPALKVVATIEASENEDKYQMKETNEIEKLIKKFAPISNNAETISEESYDVFISTDAHGVGVNMQDASAVINYDIDWTPIGPVQRAGRILRFWHSPRTVKVYTFVPNLTQETDLKYDLVRIRQRWENLMLRHGESRKLTDLPVLTIANSQEINLPELASQVIIKSGQLNLDALADLDISPFYQHTAKLQMHRDYAKTILSDIVSAKITQDSEPSVYVLLNHNKKYHALVYTPKNQQVREPDIIKLLNLIACNEDTEIAVVDYGLVEELSDACIKAWCNKQSISPEEVERICTLYLKPESEPDELESLLNAQ</sequence>
<evidence type="ECO:0000256" key="1">
    <source>
        <dbReference type="ARBA" id="ARBA00022801"/>
    </source>
</evidence>
<feature type="domain" description="PLD phosphodiesterase" evidence="2">
    <location>
        <begin position="121"/>
        <end position="148"/>
    </location>
</feature>
<dbReference type="InterPro" id="IPR001650">
    <property type="entry name" value="Helicase_C-like"/>
</dbReference>
<organism evidence="5 6">
    <name type="scientific">Nostoc linckia FACHB-391</name>
    <dbReference type="NCBI Taxonomy" id="2692906"/>
    <lineage>
        <taxon>Bacteria</taxon>
        <taxon>Bacillati</taxon>
        <taxon>Cyanobacteriota</taxon>
        <taxon>Cyanophyceae</taxon>
        <taxon>Nostocales</taxon>
        <taxon>Nostocaceae</taxon>
        <taxon>Nostoc</taxon>
    </lineage>
</organism>
<evidence type="ECO:0000313" key="6">
    <source>
        <dbReference type="Proteomes" id="UP000604661"/>
    </source>
</evidence>
<protein>
    <submittedName>
        <fullName evidence="5">DEAD/DEAH box helicase family protein</fullName>
    </submittedName>
</protein>
<evidence type="ECO:0000313" key="5">
    <source>
        <dbReference type="EMBL" id="MBD2560517.1"/>
    </source>
</evidence>
<dbReference type="RefSeq" id="WP_190971413.1">
    <property type="nucleotide sequence ID" value="NZ_JACJTE010000006.1"/>
</dbReference>
<dbReference type="InterPro" id="IPR049730">
    <property type="entry name" value="SNF2/RAD54-like_C"/>
</dbReference>
<dbReference type="Gene3D" id="3.30.870.10">
    <property type="entry name" value="Endonuclease Chain A"/>
    <property type="match status" value="1"/>
</dbReference>
<keyword evidence="5" id="KW-0347">Helicase</keyword>
<dbReference type="PROSITE" id="PS50035">
    <property type="entry name" value="PLD"/>
    <property type="match status" value="1"/>
</dbReference>
<dbReference type="InterPro" id="IPR025202">
    <property type="entry name" value="PLD-like_dom"/>
</dbReference>
<keyword evidence="1" id="KW-0378">Hydrolase</keyword>
<proteinExistence type="predicted"/>
<dbReference type="SUPFAM" id="SSF52540">
    <property type="entry name" value="P-loop containing nucleoside triphosphate hydrolases"/>
    <property type="match status" value="1"/>
</dbReference>
<dbReference type="Proteomes" id="UP000604661">
    <property type="component" value="Unassembled WGS sequence"/>
</dbReference>
<dbReference type="PANTHER" id="PTHR45766:SF6">
    <property type="entry name" value="SWI_SNF-RELATED MATRIX-ASSOCIATED ACTIN-DEPENDENT REGULATOR OF CHROMATIN SUBFAMILY A-LIKE PROTEIN 1"/>
    <property type="match status" value="1"/>
</dbReference>
<feature type="domain" description="Helicase ATP-binding" evidence="3">
    <location>
        <begin position="236"/>
        <end position="403"/>
    </location>
</feature>
<dbReference type="Pfam" id="PF00271">
    <property type="entry name" value="Helicase_C"/>
    <property type="match status" value="1"/>
</dbReference>
<feature type="domain" description="Helicase C-terminal" evidence="4">
    <location>
        <begin position="573"/>
        <end position="755"/>
    </location>
</feature>
<dbReference type="Pfam" id="PF13091">
    <property type="entry name" value="PLDc_2"/>
    <property type="match status" value="1"/>
</dbReference>
<evidence type="ECO:0000259" key="2">
    <source>
        <dbReference type="PROSITE" id="PS50035"/>
    </source>
</evidence>
<dbReference type="GO" id="GO:0004386">
    <property type="term" value="F:helicase activity"/>
    <property type="evidence" value="ECO:0007669"/>
    <property type="project" value="UniProtKB-KW"/>
</dbReference>
<dbReference type="InterPro" id="IPR027417">
    <property type="entry name" value="P-loop_NTPase"/>
</dbReference>
<dbReference type="PROSITE" id="PS51192">
    <property type="entry name" value="HELICASE_ATP_BIND_1"/>
    <property type="match status" value="1"/>
</dbReference>
<dbReference type="PROSITE" id="PS51194">
    <property type="entry name" value="HELICASE_CTER"/>
    <property type="match status" value="1"/>
</dbReference>
<dbReference type="CDD" id="cd18793">
    <property type="entry name" value="SF2_C_SNF"/>
    <property type="match status" value="1"/>
</dbReference>
<comment type="caution">
    <text evidence="5">The sequence shown here is derived from an EMBL/GenBank/DDBJ whole genome shotgun (WGS) entry which is preliminary data.</text>
</comment>
<reference evidence="5 6" key="1">
    <citation type="journal article" date="2020" name="ISME J.">
        <title>Comparative genomics reveals insights into cyanobacterial evolution and habitat adaptation.</title>
        <authorList>
            <person name="Chen M.Y."/>
            <person name="Teng W.K."/>
            <person name="Zhao L."/>
            <person name="Hu C.X."/>
            <person name="Zhou Y.K."/>
            <person name="Han B.P."/>
            <person name="Song L.R."/>
            <person name="Shu W.S."/>
        </authorList>
    </citation>
    <scope>NUCLEOTIDE SEQUENCE [LARGE SCALE GENOMIC DNA]</scope>
    <source>
        <strain evidence="5 6">FACHB-391</strain>
    </source>
</reference>
<dbReference type="InterPro" id="IPR006935">
    <property type="entry name" value="Helicase/UvrB_N"/>
</dbReference>
<dbReference type="SMART" id="SM00487">
    <property type="entry name" value="DEXDc"/>
    <property type="match status" value="1"/>
</dbReference>
<dbReference type="InterPro" id="IPR001736">
    <property type="entry name" value="PLipase_D/transphosphatidylase"/>
</dbReference>
<name>A0ABR8ERN0_NOSLI</name>